<dbReference type="PROSITE" id="PS51257">
    <property type="entry name" value="PROKAR_LIPOPROTEIN"/>
    <property type="match status" value="1"/>
</dbReference>
<gene>
    <name evidence="1" type="ORF">N7603_05650</name>
</gene>
<reference evidence="2" key="1">
    <citation type="submission" date="2023-07" db="EMBL/GenBank/DDBJ databases">
        <title>Novel Mycoplasma species identified in domestic and wild animals.</title>
        <authorList>
            <person name="Volokhov D.V."/>
            <person name="Furtak V.A."/>
            <person name="Zagorodnyaya T.A."/>
        </authorList>
    </citation>
    <scope>NUCLEOTIDE SEQUENCE [LARGE SCALE GENOMIC DNA]</scope>
    <source>
        <strain evidence="2">92-19</strain>
    </source>
</reference>
<keyword evidence="2" id="KW-1185">Reference proteome</keyword>
<evidence type="ECO:0000313" key="1">
    <source>
        <dbReference type="EMBL" id="MCU0105136.1"/>
    </source>
</evidence>
<evidence type="ECO:0000313" key="2">
    <source>
        <dbReference type="Proteomes" id="UP001209076"/>
    </source>
</evidence>
<dbReference type="RefSeq" id="WP_262096404.1">
    <property type="nucleotide sequence ID" value="NZ_JAOEGN010000009.1"/>
</dbReference>
<name>A0ABT2PXG1_9MOLU</name>
<dbReference type="EMBL" id="JAOEGN010000009">
    <property type="protein sequence ID" value="MCU0105136.1"/>
    <property type="molecule type" value="Genomic_DNA"/>
</dbReference>
<proteinExistence type="predicted"/>
<accession>A0ABT2PXG1</accession>
<sequence length="295" mass="34490">MRKILLSFLLVMISSSLIGCKKDEVIRYETTENIFYYDYTMHEGETKQFLVLLLPYEMTSTNDFIQTMEPYEDQLVFDRAEGTNLDLIDLAVDLNHKNSTVRLLKQTDKTITIDKLIYKIKGTNDEWIIRGTMIINCDSSYTGVNPKFPLSYVPLTEDELNRGNLIPVRSKDAYAFLITADELLLKNGFNFDRSYSLQIQSLRIKENSFYTVELVKYALLGDQVVHHLYDYIDKQEDIPNENITINYTNSRYGTMLFFDLKPKEDYTYLFIGLDLIFDVIINGDEYSIYREIILS</sequence>
<evidence type="ECO:0008006" key="3">
    <source>
        <dbReference type="Google" id="ProtNLM"/>
    </source>
</evidence>
<organism evidence="1 2">
    <name type="scientific">Paracholeplasma vituli</name>
    <dbReference type="NCBI Taxonomy" id="69473"/>
    <lineage>
        <taxon>Bacteria</taxon>
        <taxon>Bacillati</taxon>
        <taxon>Mycoplasmatota</taxon>
        <taxon>Mollicutes</taxon>
        <taxon>Acholeplasmatales</taxon>
        <taxon>Acholeplasmataceae</taxon>
        <taxon>Paracholeplasma</taxon>
    </lineage>
</organism>
<protein>
    <recommendedName>
        <fullName evidence="3">Lipoprotein</fullName>
    </recommendedName>
</protein>
<dbReference type="Proteomes" id="UP001209076">
    <property type="component" value="Unassembled WGS sequence"/>
</dbReference>
<comment type="caution">
    <text evidence="1">The sequence shown here is derived from an EMBL/GenBank/DDBJ whole genome shotgun (WGS) entry which is preliminary data.</text>
</comment>